<reference evidence="2 3" key="1">
    <citation type="journal article" date="2018" name="Nat. Biotechnol.">
        <title>A standardized bacterial taxonomy based on genome phylogeny substantially revises the tree of life.</title>
        <authorList>
            <person name="Parks D.H."/>
            <person name="Chuvochina M."/>
            <person name="Waite D.W."/>
            <person name="Rinke C."/>
            <person name="Skarshewski A."/>
            <person name="Chaumeil P.A."/>
            <person name="Hugenholtz P."/>
        </authorList>
    </citation>
    <scope>NUCLEOTIDE SEQUENCE [LARGE SCALE GENOMIC DNA]</scope>
    <source>
        <strain evidence="2">UBA9015</strain>
    </source>
</reference>
<gene>
    <name evidence="2" type="ORF">DEP91_04630</name>
</gene>
<dbReference type="Proteomes" id="UP000262699">
    <property type="component" value="Unassembled WGS sequence"/>
</dbReference>
<keyword evidence="1" id="KW-0472">Membrane</keyword>
<keyword evidence="1" id="KW-1133">Transmembrane helix</keyword>
<sequence length="90" mass="9390">MIIEGDGRMIRTLRLLMLIALPGVTLGIPAGYALGAFATGETLYGRGAGTSLPEEGANLRSATNADAVQPAAVAYTQQDRYADAAAHWIN</sequence>
<dbReference type="AlphaFoldDB" id="A0A3D0WBU6"/>
<name>A0A3D0WBU6_9SPHN</name>
<accession>A0A3D0WBU6</accession>
<evidence type="ECO:0000256" key="1">
    <source>
        <dbReference type="SAM" id="Phobius"/>
    </source>
</evidence>
<organism evidence="2 3">
    <name type="scientific">Sphingomonas bacterium</name>
    <dbReference type="NCBI Taxonomy" id="1895847"/>
    <lineage>
        <taxon>Bacteria</taxon>
        <taxon>Pseudomonadati</taxon>
        <taxon>Pseudomonadota</taxon>
        <taxon>Alphaproteobacteria</taxon>
        <taxon>Sphingomonadales</taxon>
        <taxon>Sphingomonadaceae</taxon>
        <taxon>Sphingomonas</taxon>
    </lineage>
</organism>
<evidence type="ECO:0000313" key="2">
    <source>
        <dbReference type="EMBL" id="HCB75448.1"/>
    </source>
</evidence>
<keyword evidence="1" id="KW-0812">Transmembrane</keyword>
<comment type="caution">
    <text evidence="2">The sequence shown here is derived from an EMBL/GenBank/DDBJ whole genome shotgun (WGS) entry which is preliminary data.</text>
</comment>
<protein>
    <submittedName>
        <fullName evidence="2">Uncharacterized protein</fullName>
    </submittedName>
</protein>
<dbReference type="EMBL" id="DOYJ01000132">
    <property type="protein sequence ID" value="HCB75448.1"/>
    <property type="molecule type" value="Genomic_DNA"/>
</dbReference>
<feature type="transmembrane region" description="Helical" evidence="1">
    <location>
        <begin position="12"/>
        <end position="34"/>
    </location>
</feature>
<evidence type="ECO:0000313" key="3">
    <source>
        <dbReference type="Proteomes" id="UP000262699"/>
    </source>
</evidence>
<proteinExistence type="predicted"/>